<protein>
    <submittedName>
        <fullName evidence="1">Kynurenine formamidase</fullName>
    </submittedName>
</protein>
<dbReference type="GeneID" id="93712787"/>
<evidence type="ECO:0000313" key="1">
    <source>
        <dbReference type="EMBL" id="SFQ84615.1"/>
    </source>
</evidence>
<gene>
    <name evidence="1" type="ORF">SAMN02745910_04230</name>
</gene>
<accession>A0A1I6BUM1</accession>
<comment type="caution">
    <text evidence="1">The sequence shown here is derived from an EMBL/GenBank/DDBJ whole genome shotgun (WGS) entry which is preliminary data.</text>
</comment>
<organism evidence="1 2">
    <name type="scientific">Priestia endophytica DSM 13796</name>
    <dbReference type="NCBI Taxonomy" id="1121089"/>
    <lineage>
        <taxon>Bacteria</taxon>
        <taxon>Bacillati</taxon>
        <taxon>Bacillota</taxon>
        <taxon>Bacilli</taxon>
        <taxon>Bacillales</taxon>
        <taxon>Bacillaceae</taxon>
        <taxon>Priestia</taxon>
    </lineage>
</organism>
<sequence length="274" mass="31587">MSNIIDLSLPIDDKVPDPTFVKKKQVEHSEGGNLVWKKVFFPKRSSIIEKISRIPKYLKHRKLLKNSSFPDNMFLSNEFLSLSVHCGTHIDAPFHFGPYCEGERAPFIHELPLDWFISDGVVLDLTHKIHNTLITEKDIRTALSSINYTLKPFDIVLIRTDFDKYWPKKEYFTEHPGMSREATEWLIDQGIKIIGIDTNGFDLPFMQMATSYLVNKDSSNLWPSHMLGRKRHYLHIERLANLRNIPVSHGFKVSCLPISIKDVGASWIRAIAIT</sequence>
<dbReference type="RefSeq" id="WP_061804075.1">
    <property type="nucleotide sequence ID" value="NZ_FOXX01000014.1"/>
</dbReference>
<dbReference type="Proteomes" id="UP000182762">
    <property type="component" value="Unassembled WGS sequence"/>
</dbReference>
<dbReference type="PANTHER" id="PTHR31118:SF12">
    <property type="entry name" value="CYCLASE-LIKE PROTEIN 2"/>
    <property type="match status" value="1"/>
</dbReference>
<dbReference type="InterPro" id="IPR037175">
    <property type="entry name" value="KFase_sf"/>
</dbReference>
<dbReference type="EMBL" id="FOXX01000014">
    <property type="protein sequence ID" value="SFQ84615.1"/>
    <property type="molecule type" value="Genomic_DNA"/>
</dbReference>
<dbReference type="PANTHER" id="PTHR31118">
    <property type="entry name" value="CYCLASE-LIKE PROTEIN 2"/>
    <property type="match status" value="1"/>
</dbReference>
<dbReference type="InterPro" id="IPR007325">
    <property type="entry name" value="KFase/CYL"/>
</dbReference>
<dbReference type="SUPFAM" id="SSF102198">
    <property type="entry name" value="Putative cyclase"/>
    <property type="match status" value="1"/>
</dbReference>
<keyword evidence="2" id="KW-1185">Reference proteome</keyword>
<dbReference type="Gene3D" id="3.50.30.50">
    <property type="entry name" value="Putative cyclase"/>
    <property type="match status" value="1"/>
</dbReference>
<reference evidence="1 2" key="1">
    <citation type="submission" date="2016-10" db="EMBL/GenBank/DDBJ databases">
        <authorList>
            <person name="Varghese N."/>
            <person name="Submissions S."/>
        </authorList>
    </citation>
    <scope>NUCLEOTIDE SEQUENCE [LARGE SCALE GENOMIC DNA]</scope>
    <source>
        <strain evidence="1 2">DSM 13796</strain>
    </source>
</reference>
<name>A0A1I6BUM1_9BACI</name>
<dbReference type="Pfam" id="PF04199">
    <property type="entry name" value="Cyclase"/>
    <property type="match status" value="1"/>
</dbReference>
<proteinExistence type="predicted"/>
<evidence type="ECO:0000313" key="2">
    <source>
        <dbReference type="Proteomes" id="UP000182762"/>
    </source>
</evidence>